<reference evidence="1 2" key="1">
    <citation type="journal article" date="2013" name="Appl. Microbiol. Biotechnol.">
        <title>Glycerol assimilation and production of 1,3-propanediol by Citrobacter amalonaticus Y19.</title>
        <authorList>
            <person name="Ainala S.K."/>
            <person name="Ashok S."/>
            <person name="Ko Y."/>
            <person name="Park S."/>
        </authorList>
    </citation>
    <scope>NUCLEOTIDE SEQUENCE [LARGE SCALE GENOMIC DNA]</scope>
    <source>
        <strain evidence="1 2">Y19</strain>
    </source>
</reference>
<gene>
    <name evidence="1" type="ORF">F384_24775</name>
</gene>
<sequence>MTRLASRFGAANLIRRDRPLTREELFRVVPSVFSEEKHESRSARYTWIPTITVLEKLQREGFQPFFACQTRVRDPGRREHTKHMLRLRREGQITGKQVPEIILLNSHDGTSSYQMLPGLFRAVCQNGLVCGESFGEVRVPHKGDVVSQVIEGAYEVLGIFDRVEEKRDAMQSLMLSPPAQQALAQAALTYRFGEDHQPVTAPQVLSPRRWQDESNDLWTTYQRIQENLIKGGLSGRSAKGGRTHTRAVRGIDGDVKLNRALWVMAEAMLSRFEANGC</sequence>
<evidence type="ECO:0000313" key="1">
    <source>
        <dbReference type="EMBL" id="AKE61553.1"/>
    </source>
</evidence>
<organism evidence="1 2">
    <name type="scientific">Citrobacter amalonaticus Y19</name>
    <dbReference type="NCBI Taxonomy" id="1261127"/>
    <lineage>
        <taxon>Bacteria</taxon>
        <taxon>Pseudomonadati</taxon>
        <taxon>Pseudomonadota</taxon>
        <taxon>Gammaproteobacteria</taxon>
        <taxon>Enterobacterales</taxon>
        <taxon>Enterobacteriaceae</taxon>
        <taxon>Citrobacter</taxon>
    </lineage>
</organism>
<dbReference type="HOGENOM" id="CLU_059317_0_0_6"/>
<dbReference type="InterPro" id="IPR026325">
    <property type="entry name" value="DUF932"/>
</dbReference>
<proteinExistence type="predicted"/>
<dbReference type="Proteomes" id="UP000034085">
    <property type="component" value="Chromosome"/>
</dbReference>
<evidence type="ECO:0008006" key="3">
    <source>
        <dbReference type="Google" id="ProtNLM"/>
    </source>
</evidence>
<name>A0A0F6RI70_CITAM</name>
<dbReference type="EMBL" id="CP011132">
    <property type="protein sequence ID" value="AKE61553.1"/>
    <property type="molecule type" value="Genomic_DNA"/>
</dbReference>
<dbReference type="KEGG" id="cama:F384_24775"/>
<accession>A0A0F6RI70</accession>
<protein>
    <recommendedName>
        <fullName evidence="3">DUF945 domain-containing protein</fullName>
    </recommendedName>
</protein>
<dbReference type="RefSeq" id="WP_046495809.1">
    <property type="nucleotide sequence ID" value="NZ_CP011132.1"/>
</dbReference>
<evidence type="ECO:0000313" key="2">
    <source>
        <dbReference type="Proteomes" id="UP000034085"/>
    </source>
</evidence>
<dbReference type="Pfam" id="PF06067">
    <property type="entry name" value="DUF932"/>
    <property type="match status" value="1"/>
</dbReference>
<dbReference type="AlphaFoldDB" id="A0A0F6RI70"/>
<dbReference type="OrthoDB" id="4554729at2"/>
<dbReference type="PATRIC" id="fig|1261127.3.peg.5134"/>